<proteinExistence type="predicted"/>
<evidence type="ECO:0000259" key="2">
    <source>
        <dbReference type="Pfam" id="PF01757"/>
    </source>
</evidence>
<feature type="transmembrane region" description="Helical" evidence="1">
    <location>
        <begin position="265"/>
        <end position="282"/>
    </location>
</feature>
<feature type="transmembrane region" description="Helical" evidence="1">
    <location>
        <begin position="200"/>
        <end position="218"/>
    </location>
</feature>
<feature type="transmembrane region" description="Helical" evidence="1">
    <location>
        <begin position="115"/>
        <end position="135"/>
    </location>
</feature>
<dbReference type="OrthoDB" id="8206682at2"/>
<feature type="transmembrane region" description="Helical" evidence="1">
    <location>
        <begin position="61"/>
        <end position="81"/>
    </location>
</feature>
<organism evidence="3 4">
    <name type="scientific">Agrococcus casei LMG 22410</name>
    <dbReference type="NCBI Taxonomy" id="1255656"/>
    <lineage>
        <taxon>Bacteria</taxon>
        <taxon>Bacillati</taxon>
        <taxon>Actinomycetota</taxon>
        <taxon>Actinomycetes</taxon>
        <taxon>Micrococcales</taxon>
        <taxon>Microbacteriaceae</taxon>
        <taxon>Agrococcus</taxon>
    </lineage>
</organism>
<feature type="transmembrane region" description="Helical" evidence="1">
    <location>
        <begin position="344"/>
        <end position="364"/>
    </location>
</feature>
<keyword evidence="4" id="KW-1185">Reference proteome</keyword>
<dbReference type="InterPro" id="IPR002656">
    <property type="entry name" value="Acyl_transf_3_dom"/>
</dbReference>
<dbReference type="GO" id="GO:0016747">
    <property type="term" value="F:acyltransferase activity, transferring groups other than amino-acyl groups"/>
    <property type="evidence" value="ECO:0007669"/>
    <property type="project" value="InterPro"/>
</dbReference>
<dbReference type="Proteomes" id="UP000195787">
    <property type="component" value="Unassembled WGS sequence"/>
</dbReference>
<feature type="transmembrane region" description="Helical" evidence="1">
    <location>
        <begin position="406"/>
        <end position="424"/>
    </location>
</feature>
<feature type="transmembrane region" description="Helical" evidence="1">
    <location>
        <begin position="230"/>
        <end position="253"/>
    </location>
</feature>
<keyword evidence="1" id="KW-0472">Membrane</keyword>
<feature type="transmembrane region" description="Helical" evidence="1">
    <location>
        <begin position="141"/>
        <end position="163"/>
    </location>
</feature>
<feature type="transmembrane region" description="Helical" evidence="1">
    <location>
        <begin position="294"/>
        <end position="324"/>
    </location>
</feature>
<gene>
    <name evidence="3" type="ORF">CZ674_08190</name>
</gene>
<dbReference type="GeneID" id="303173193"/>
<feature type="transmembrane region" description="Helical" evidence="1">
    <location>
        <begin position="376"/>
        <end position="400"/>
    </location>
</feature>
<feature type="transmembrane region" description="Helical" evidence="1">
    <location>
        <begin position="21"/>
        <end position="41"/>
    </location>
</feature>
<keyword evidence="1" id="KW-1133">Transmembrane helix</keyword>
<evidence type="ECO:0000313" key="4">
    <source>
        <dbReference type="Proteomes" id="UP000195787"/>
    </source>
</evidence>
<reference evidence="3 4" key="1">
    <citation type="submission" date="2017-02" db="EMBL/GenBank/DDBJ databases">
        <authorList>
            <person name="Peterson S.W."/>
        </authorList>
    </citation>
    <scope>NUCLEOTIDE SEQUENCE [LARGE SCALE GENOMIC DNA]</scope>
    <source>
        <strain evidence="3 4">LMG 22410</strain>
    </source>
</reference>
<feature type="transmembrane region" description="Helical" evidence="1">
    <location>
        <begin position="175"/>
        <end position="194"/>
    </location>
</feature>
<sequence>MTRQQPVRTATTADRDLTLDLVRVVCVLLVVVVHLLLAGVSLGDDGVRIEKTLEEQSWFNVVSFVFQIMPAFFLVGGFAAMTGWDSLVRRNPGQSFRESASAFVRVRIARLARPAIAVMAIFTVALLVARFIGAPSELVDAVASGVGSPMWFLAAYMIAQTAAPWMIRAHRAKPLLTLAAIALLAVATDALRIASGVTLLGLPNTAFVWVFAQQLGFWYRDGWFQRRSPLALIGLVMISYALAIGAVAAVPMYSWNMLANQFPPTLPLMVLALSQGALLALCKRPLTALMRTRLAQGVVFVAGTRLMTIYLWHLPVIMAIIGVQLLVPDWLSEPGSGRWWFERIPLYLLVLGAVYLLSLVLGRLEAAPAGLAHPRFPGLPVALLAVAAFVPGPVLIMVFGLDVVNATVSLIGSAAALILVAGRAPEAHRQRHQRA</sequence>
<name>A0A1R4G216_9MICO</name>
<evidence type="ECO:0000256" key="1">
    <source>
        <dbReference type="SAM" id="Phobius"/>
    </source>
</evidence>
<protein>
    <submittedName>
        <fullName evidence="3">Putative membrane protein</fullName>
    </submittedName>
</protein>
<dbReference type="RefSeq" id="WP_086992064.1">
    <property type="nucleotide sequence ID" value="NZ_FUHU01000036.1"/>
</dbReference>
<keyword evidence="1" id="KW-0812">Transmembrane</keyword>
<dbReference type="EMBL" id="FUHU01000036">
    <property type="protein sequence ID" value="SJM62216.1"/>
    <property type="molecule type" value="Genomic_DNA"/>
</dbReference>
<feature type="domain" description="Acyltransferase 3" evidence="2">
    <location>
        <begin position="19"/>
        <end position="362"/>
    </location>
</feature>
<dbReference type="Pfam" id="PF01757">
    <property type="entry name" value="Acyl_transf_3"/>
    <property type="match status" value="1"/>
</dbReference>
<evidence type="ECO:0000313" key="3">
    <source>
        <dbReference type="EMBL" id="SJM62216.1"/>
    </source>
</evidence>
<accession>A0A1R4G216</accession>
<dbReference type="AlphaFoldDB" id="A0A1R4G216"/>